<evidence type="ECO:0000313" key="2">
    <source>
        <dbReference type="EMBL" id="CAB4615822.1"/>
    </source>
</evidence>
<dbReference type="EMBL" id="CAEZUZ010000073">
    <property type="protein sequence ID" value="CAB4615822.1"/>
    <property type="molecule type" value="Genomic_DNA"/>
</dbReference>
<accession>A0A6J6HPQ9</accession>
<organism evidence="2">
    <name type="scientific">freshwater metagenome</name>
    <dbReference type="NCBI Taxonomy" id="449393"/>
    <lineage>
        <taxon>unclassified sequences</taxon>
        <taxon>metagenomes</taxon>
        <taxon>ecological metagenomes</taxon>
    </lineage>
</organism>
<evidence type="ECO:0000313" key="1">
    <source>
        <dbReference type="EMBL" id="CAB4592013.1"/>
    </source>
</evidence>
<gene>
    <name evidence="1" type="ORF">UFOPK1808_00211</name>
    <name evidence="2" type="ORF">UFOPK1889_00561</name>
</gene>
<reference evidence="2" key="1">
    <citation type="submission" date="2020-05" db="EMBL/GenBank/DDBJ databases">
        <authorList>
            <person name="Chiriac C."/>
            <person name="Salcher M."/>
            <person name="Ghai R."/>
            <person name="Kavagutti S V."/>
        </authorList>
    </citation>
    <scope>NUCLEOTIDE SEQUENCE</scope>
</reference>
<sequence>MDIRIGITQAPREIALEVEDDTKARDALKKSVEKALKGEVDTLWITDKKGRDIAIPAAKIAYVEIGSTDAERRIGFGD</sequence>
<dbReference type="InterPro" id="IPR021456">
    <property type="entry name" value="DUF3107"/>
</dbReference>
<dbReference type="EMBL" id="CAEZUL010000012">
    <property type="protein sequence ID" value="CAB4592013.1"/>
    <property type="molecule type" value="Genomic_DNA"/>
</dbReference>
<protein>
    <submittedName>
        <fullName evidence="2">Unannotated protein</fullName>
    </submittedName>
</protein>
<proteinExistence type="predicted"/>
<dbReference type="AlphaFoldDB" id="A0A6J6HPQ9"/>
<dbReference type="Pfam" id="PF11305">
    <property type="entry name" value="DUF3107"/>
    <property type="match status" value="1"/>
</dbReference>
<name>A0A6J6HPQ9_9ZZZZ</name>